<protein>
    <submittedName>
        <fullName evidence="3">NUDIX hydrolase</fullName>
    </submittedName>
</protein>
<dbReference type="GeneID" id="82891690"/>
<gene>
    <name evidence="3" type="ORF">NQ491_08110</name>
</gene>
<organism evidence="3 4">
    <name type="scientific">Alistipes ihumii AP11</name>
    <dbReference type="NCBI Taxonomy" id="1211813"/>
    <lineage>
        <taxon>Bacteria</taxon>
        <taxon>Pseudomonadati</taxon>
        <taxon>Bacteroidota</taxon>
        <taxon>Bacteroidia</taxon>
        <taxon>Bacteroidales</taxon>
        <taxon>Rikenellaceae</taxon>
        <taxon>Alistipes</taxon>
    </lineage>
</organism>
<reference evidence="3" key="1">
    <citation type="journal article" date="2022" name="Cell">
        <title>Design, construction, and in vivo augmentation of a complex gut microbiome.</title>
        <authorList>
            <person name="Cheng A.G."/>
            <person name="Ho P.Y."/>
            <person name="Aranda-Diaz A."/>
            <person name="Jain S."/>
            <person name="Yu F.B."/>
            <person name="Meng X."/>
            <person name="Wang M."/>
            <person name="Iakiviak M."/>
            <person name="Nagashima K."/>
            <person name="Zhao A."/>
            <person name="Murugkar P."/>
            <person name="Patil A."/>
            <person name="Atabakhsh K."/>
            <person name="Weakley A."/>
            <person name="Yan J."/>
            <person name="Brumbaugh A.R."/>
            <person name="Higginbottom S."/>
            <person name="Dimas A."/>
            <person name="Shiver A.L."/>
            <person name="Deutschbauer A."/>
            <person name="Neff N."/>
            <person name="Sonnenburg J.L."/>
            <person name="Huang K.C."/>
            <person name="Fischbach M.A."/>
        </authorList>
    </citation>
    <scope>NUCLEOTIDE SEQUENCE</scope>
    <source>
        <strain evidence="3">AP11</strain>
    </source>
</reference>
<dbReference type="PANTHER" id="PTHR11839">
    <property type="entry name" value="UDP/ADP-SUGAR PYROPHOSPHATASE"/>
    <property type="match status" value="1"/>
</dbReference>
<dbReference type="PANTHER" id="PTHR11839:SF1">
    <property type="entry name" value="ADP-SUGAR PYROPHOSPHATASE"/>
    <property type="match status" value="1"/>
</dbReference>
<dbReference type="InterPro" id="IPR000086">
    <property type="entry name" value="NUDIX_hydrolase_dom"/>
</dbReference>
<dbReference type="InterPro" id="IPR015797">
    <property type="entry name" value="NUDIX_hydrolase-like_dom_sf"/>
</dbReference>
<evidence type="ECO:0000256" key="1">
    <source>
        <dbReference type="ARBA" id="ARBA00022801"/>
    </source>
</evidence>
<dbReference type="Gene3D" id="3.90.79.10">
    <property type="entry name" value="Nucleoside Triphosphate Pyrophosphohydrolase"/>
    <property type="match status" value="1"/>
</dbReference>
<dbReference type="Pfam" id="PF00293">
    <property type="entry name" value="NUDIX"/>
    <property type="match status" value="1"/>
</dbReference>
<dbReference type="CDD" id="cd03424">
    <property type="entry name" value="NUDIX_ADPRase_Nudt5_UGPPase_Nudt14"/>
    <property type="match status" value="1"/>
</dbReference>
<dbReference type="Proteomes" id="UP001059295">
    <property type="component" value="Chromosome"/>
</dbReference>
<feature type="domain" description="Nudix hydrolase" evidence="2">
    <location>
        <begin position="46"/>
        <end position="180"/>
    </location>
</feature>
<accession>A0ABY5UYX0</accession>
<dbReference type="SUPFAM" id="SSF55811">
    <property type="entry name" value="Nudix"/>
    <property type="match status" value="1"/>
</dbReference>
<evidence type="ECO:0000313" key="3">
    <source>
        <dbReference type="EMBL" id="UWN56614.1"/>
    </source>
</evidence>
<name>A0ABY5UYX0_9BACT</name>
<evidence type="ECO:0000313" key="4">
    <source>
        <dbReference type="Proteomes" id="UP001059295"/>
    </source>
</evidence>
<proteinExistence type="predicted"/>
<dbReference type="GO" id="GO:0016787">
    <property type="term" value="F:hydrolase activity"/>
    <property type="evidence" value="ECO:0007669"/>
    <property type="project" value="UniProtKB-KW"/>
</dbReference>
<sequence>MENDKEERKWKVLRSEYLFRRPWLTVRRERIGLPGGSEIPEYYVLEYPDWVNTIARTCTGEFVFVRQYRRGLDRTCFELCAGVRDPQDATPEAAARRELLEETGFGGGQWSELMVVSANPSTQTNLTHCFVATDVERISEQHLESTEDLTVHLLTPEQVRDLLLGDRIKQALHAAPLWRYFAENRLL</sequence>
<dbReference type="EMBL" id="CP102294">
    <property type="protein sequence ID" value="UWN56614.1"/>
    <property type="molecule type" value="Genomic_DNA"/>
</dbReference>
<evidence type="ECO:0000259" key="2">
    <source>
        <dbReference type="PROSITE" id="PS51462"/>
    </source>
</evidence>
<keyword evidence="1 3" id="KW-0378">Hydrolase</keyword>
<keyword evidence="4" id="KW-1185">Reference proteome</keyword>
<dbReference type="PROSITE" id="PS51462">
    <property type="entry name" value="NUDIX"/>
    <property type="match status" value="1"/>
</dbReference>
<dbReference type="RefSeq" id="WP_019246682.1">
    <property type="nucleotide sequence ID" value="NZ_CAPH01000018.1"/>
</dbReference>